<keyword evidence="2" id="KW-1185">Reference proteome</keyword>
<evidence type="ECO:0000313" key="1">
    <source>
        <dbReference type="EMBL" id="KWZ78631.1"/>
    </source>
</evidence>
<dbReference type="RefSeq" id="WP_060929163.1">
    <property type="nucleotide sequence ID" value="NZ_CAMPNK010000006.1"/>
</dbReference>
<dbReference type="EMBL" id="LRPM01000022">
    <property type="protein sequence ID" value="KWZ78631.1"/>
    <property type="molecule type" value="Genomic_DNA"/>
</dbReference>
<dbReference type="Pfam" id="PF12646">
    <property type="entry name" value="DUF3783"/>
    <property type="match status" value="1"/>
</dbReference>
<evidence type="ECO:0008006" key="3">
    <source>
        <dbReference type="Google" id="ProtNLM"/>
    </source>
</evidence>
<sequence>MAEILYYNPIDMEKYDRFKKIANENGIKIIEVGKDHLDYTIGHLLGFEGYDSEKLEVSDDEILDFDFILFNGFGNEELFNLIDNLRENQANVQHKAGITENNVKWTLRQLLKENDKEAKTMGLIHKINQLIEKAEKLKDKYGEDEKIKNLIDEIADYFNDSSIFDIEVAKKYYLSLLDETLRVENENM</sequence>
<dbReference type="Proteomes" id="UP000070383">
    <property type="component" value="Unassembled WGS sequence"/>
</dbReference>
<reference evidence="2" key="1">
    <citation type="submission" date="2016-01" db="EMBL/GenBank/DDBJ databases">
        <authorList>
            <person name="Mitreva M."/>
            <person name="Pepin K.H."/>
            <person name="Mihindukulasuriya K.A."/>
            <person name="Fulton R."/>
            <person name="Fronick C."/>
            <person name="O'Laughlin M."/>
            <person name="Miner T."/>
            <person name="Herter B."/>
            <person name="Rosa B.A."/>
            <person name="Cordes M."/>
            <person name="Tomlinson C."/>
            <person name="Wollam A."/>
            <person name="Palsikar V.B."/>
            <person name="Mardis E.R."/>
            <person name="Wilson R.K."/>
        </authorList>
    </citation>
    <scope>NUCLEOTIDE SEQUENCE [LARGE SCALE GENOMIC DNA]</scope>
    <source>
        <strain evidence="2">MJR8151</strain>
    </source>
</reference>
<proteinExistence type="predicted"/>
<organism evidence="1 2">
    <name type="scientific">Anaerococcus tetradius</name>
    <dbReference type="NCBI Taxonomy" id="33036"/>
    <lineage>
        <taxon>Bacteria</taxon>
        <taxon>Bacillati</taxon>
        <taxon>Bacillota</taxon>
        <taxon>Tissierellia</taxon>
        <taxon>Tissierellales</taxon>
        <taxon>Peptoniphilaceae</taxon>
        <taxon>Anaerococcus</taxon>
    </lineage>
</organism>
<dbReference type="OrthoDB" id="2053609at2"/>
<dbReference type="InterPro" id="IPR016621">
    <property type="entry name" value="UCP014543"/>
</dbReference>
<dbReference type="AlphaFoldDB" id="A0A133KGF5"/>
<protein>
    <recommendedName>
        <fullName evidence="3">DUF3783 domain-containing protein</fullName>
    </recommendedName>
</protein>
<evidence type="ECO:0000313" key="2">
    <source>
        <dbReference type="Proteomes" id="UP000070383"/>
    </source>
</evidence>
<gene>
    <name evidence="1" type="ORF">HMPREF3200_00643</name>
</gene>
<name>A0A133KGF5_9FIRM</name>
<accession>A0A133KGF5</accession>
<comment type="caution">
    <text evidence="1">The sequence shown here is derived from an EMBL/GenBank/DDBJ whole genome shotgun (WGS) entry which is preliminary data.</text>
</comment>
<dbReference type="PATRIC" id="fig|33036.3.peg.640"/>